<organism evidence="2 3">
    <name type="scientific">Nannocystis pusilla</name>
    <dbReference type="NCBI Taxonomy" id="889268"/>
    <lineage>
        <taxon>Bacteria</taxon>
        <taxon>Pseudomonadati</taxon>
        <taxon>Myxococcota</taxon>
        <taxon>Polyangia</taxon>
        <taxon>Nannocystales</taxon>
        <taxon>Nannocystaceae</taxon>
        <taxon>Nannocystis</taxon>
    </lineage>
</organism>
<gene>
    <name evidence="2" type="ORF">OV079_14605</name>
</gene>
<proteinExistence type="predicted"/>
<sequence>MSIAREYTRSLRKHLRCRAVWPPLLDVRPGDYGVFRGGVFVRIGHLTTDFGVPVVSEPGGRRAEKFQYHSEGTLGFGGAADLALGDAGAELQIALARRASFFVSVAELDVERLQSPRQIALELRERDDWPFLRYFVVGELFKGRDLLFYGSESGQAGVALRGESSELLRFQQLGKLSGSIQIASTGDCRLQYRGSPDVTAAIGLSLFRIRRVGVDPLRYRAAVDFSAGSTLVAARDEEDDDALDHLDDGDDLDDDRFDDGDTRLA</sequence>
<feature type="region of interest" description="Disordered" evidence="1">
    <location>
        <begin position="239"/>
        <end position="265"/>
    </location>
</feature>
<dbReference type="Proteomes" id="UP001150924">
    <property type="component" value="Unassembled WGS sequence"/>
</dbReference>
<reference evidence="2" key="1">
    <citation type="submission" date="2022-11" db="EMBL/GenBank/DDBJ databases">
        <title>Minimal conservation of predation-associated metabolite biosynthetic gene clusters underscores biosynthetic potential of Myxococcota including descriptions for ten novel species: Archangium lansinium sp. nov., Myxococcus landrumus sp. nov., Nannocystis bai.</title>
        <authorList>
            <person name="Ahearne A."/>
            <person name="Stevens C."/>
            <person name="Phillips K."/>
        </authorList>
    </citation>
    <scope>NUCLEOTIDE SEQUENCE</scope>
    <source>
        <strain evidence="2">Na p29</strain>
    </source>
</reference>
<evidence type="ECO:0000313" key="3">
    <source>
        <dbReference type="Proteomes" id="UP001150924"/>
    </source>
</evidence>
<accession>A0A9X3IWT7</accession>
<keyword evidence="3" id="KW-1185">Reference proteome</keyword>
<name>A0A9X3IWT7_9BACT</name>
<dbReference type="RefSeq" id="WP_267769127.1">
    <property type="nucleotide sequence ID" value="NZ_JAPNKE010000002.1"/>
</dbReference>
<dbReference type="AlphaFoldDB" id="A0A9X3IWT7"/>
<feature type="compositionally biased region" description="Acidic residues" evidence="1">
    <location>
        <begin position="239"/>
        <end position="258"/>
    </location>
</feature>
<evidence type="ECO:0000256" key="1">
    <source>
        <dbReference type="SAM" id="MobiDB-lite"/>
    </source>
</evidence>
<evidence type="ECO:0000313" key="2">
    <source>
        <dbReference type="EMBL" id="MCY1006761.1"/>
    </source>
</evidence>
<protein>
    <submittedName>
        <fullName evidence="2">Uncharacterized protein</fullName>
    </submittedName>
</protein>
<comment type="caution">
    <text evidence="2">The sequence shown here is derived from an EMBL/GenBank/DDBJ whole genome shotgun (WGS) entry which is preliminary data.</text>
</comment>
<dbReference type="EMBL" id="JAPNKE010000002">
    <property type="protein sequence ID" value="MCY1006761.1"/>
    <property type="molecule type" value="Genomic_DNA"/>
</dbReference>